<dbReference type="AlphaFoldDB" id="A0A9D4PQ19"/>
<evidence type="ECO:0000256" key="1">
    <source>
        <dbReference type="SAM" id="MobiDB-lite"/>
    </source>
</evidence>
<keyword evidence="4" id="KW-1185">Reference proteome</keyword>
<dbReference type="EMBL" id="JABSTV010001252">
    <property type="protein sequence ID" value="KAH7948455.1"/>
    <property type="molecule type" value="Genomic_DNA"/>
</dbReference>
<reference evidence="3" key="2">
    <citation type="submission" date="2021-09" db="EMBL/GenBank/DDBJ databases">
        <authorList>
            <person name="Jia N."/>
            <person name="Wang J."/>
            <person name="Shi W."/>
            <person name="Du L."/>
            <person name="Sun Y."/>
            <person name="Zhan W."/>
            <person name="Jiang J."/>
            <person name="Wang Q."/>
            <person name="Zhang B."/>
            <person name="Ji P."/>
            <person name="Sakyi L.B."/>
            <person name="Cui X."/>
            <person name="Yuan T."/>
            <person name="Jiang B."/>
            <person name="Yang W."/>
            <person name="Lam T.T.-Y."/>
            <person name="Chang Q."/>
            <person name="Ding S."/>
            <person name="Wang X."/>
            <person name="Zhu J."/>
            <person name="Ruan X."/>
            <person name="Zhao L."/>
            <person name="Wei J."/>
            <person name="Que T."/>
            <person name="Du C."/>
            <person name="Cheng J."/>
            <person name="Dai P."/>
            <person name="Han X."/>
            <person name="Huang E."/>
            <person name="Gao Y."/>
            <person name="Liu J."/>
            <person name="Shao H."/>
            <person name="Ye R."/>
            <person name="Li L."/>
            <person name="Wei W."/>
            <person name="Wang X."/>
            <person name="Wang C."/>
            <person name="Huo Q."/>
            <person name="Li W."/>
            <person name="Guo W."/>
            <person name="Chen H."/>
            <person name="Chen S."/>
            <person name="Zhou L."/>
            <person name="Zhou L."/>
            <person name="Ni X."/>
            <person name="Tian J."/>
            <person name="Zhou Y."/>
            <person name="Sheng Y."/>
            <person name="Liu T."/>
            <person name="Pan Y."/>
            <person name="Xia L."/>
            <person name="Li J."/>
            <person name="Zhao F."/>
            <person name="Cao W."/>
        </authorList>
    </citation>
    <scope>NUCLEOTIDE SEQUENCE</scope>
    <source>
        <strain evidence="3">Rsan-2018</strain>
        <tissue evidence="3">Larvae</tissue>
    </source>
</reference>
<dbReference type="Pfam" id="PF03372">
    <property type="entry name" value="Exo_endo_phos"/>
    <property type="match status" value="1"/>
</dbReference>
<dbReference type="SUPFAM" id="SSF56219">
    <property type="entry name" value="DNase I-like"/>
    <property type="match status" value="1"/>
</dbReference>
<proteinExistence type="predicted"/>
<evidence type="ECO:0000313" key="4">
    <source>
        <dbReference type="Proteomes" id="UP000821837"/>
    </source>
</evidence>
<feature type="domain" description="Endonuclease/exonuclease/phosphatase" evidence="2">
    <location>
        <begin position="487"/>
        <end position="627"/>
    </location>
</feature>
<dbReference type="Gene3D" id="3.60.10.10">
    <property type="entry name" value="Endonuclease/exonuclease/phosphatase"/>
    <property type="match status" value="1"/>
</dbReference>
<reference evidence="3" key="1">
    <citation type="journal article" date="2020" name="Cell">
        <title>Large-Scale Comparative Analyses of Tick Genomes Elucidate Their Genetic Diversity and Vector Capacities.</title>
        <authorList>
            <consortium name="Tick Genome and Microbiome Consortium (TIGMIC)"/>
            <person name="Jia N."/>
            <person name="Wang J."/>
            <person name="Shi W."/>
            <person name="Du L."/>
            <person name="Sun Y."/>
            <person name="Zhan W."/>
            <person name="Jiang J.F."/>
            <person name="Wang Q."/>
            <person name="Zhang B."/>
            <person name="Ji P."/>
            <person name="Bell-Sakyi L."/>
            <person name="Cui X.M."/>
            <person name="Yuan T.T."/>
            <person name="Jiang B.G."/>
            <person name="Yang W.F."/>
            <person name="Lam T.T."/>
            <person name="Chang Q.C."/>
            <person name="Ding S.J."/>
            <person name="Wang X.J."/>
            <person name="Zhu J.G."/>
            <person name="Ruan X.D."/>
            <person name="Zhao L."/>
            <person name="Wei J.T."/>
            <person name="Ye R.Z."/>
            <person name="Que T.C."/>
            <person name="Du C.H."/>
            <person name="Zhou Y.H."/>
            <person name="Cheng J.X."/>
            <person name="Dai P.F."/>
            <person name="Guo W.B."/>
            <person name="Han X.H."/>
            <person name="Huang E.J."/>
            <person name="Li L.F."/>
            <person name="Wei W."/>
            <person name="Gao Y.C."/>
            <person name="Liu J.Z."/>
            <person name="Shao H.Z."/>
            <person name="Wang X."/>
            <person name="Wang C.C."/>
            <person name="Yang T.C."/>
            <person name="Huo Q.B."/>
            <person name="Li W."/>
            <person name="Chen H.Y."/>
            <person name="Chen S.E."/>
            <person name="Zhou L.G."/>
            <person name="Ni X.B."/>
            <person name="Tian J.H."/>
            <person name="Sheng Y."/>
            <person name="Liu T."/>
            <person name="Pan Y.S."/>
            <person name="Xia L.Y."/>
            <person name="Li J."/>
            <person name="Zhao F."/>
            <person name="Cao W.C."/>
        </authorList>
    </citation>
    <scope>NUCLEOTIDE SEQUENCE</scope>
    <source>
        <strain evidence="3">Rsan-2018</strain>
    </source>
</reference>
<dbReference type="VEuPathDB" id="VectorBase:RSAN_056796"/>
<dbReference type="GO" id="GO:0003824">
    <property type="term" value="F:catalytic activity"/>
    <property type="evidence" value="ECO:0007669"/>
    <property type="project" value="InterPro"/>
</dbReference>
<feature type="region of interest" description="Disordered" evidence="1">
    <location>
        <begin position="17"/>
        <end position="52"/>
    </location>
</feature>
<accession>A0A9D4PQ19</accession>
<dbReference type="InterPro" id="IPR036691">
    <property type="entry name" value="Endo/exonu/phosph_ase_sf"/>
</dbReference>
<feature type="region of interest" description="Disordered" evidence="1">
    <location>
        <begin position="238"/>
        <end position="278"/>
    </location>
</feature>
<comment type="caution">
    <text evidence="3">The sequence shown here is derived from an EMBL/GenBank/DDBJ whole genome shotgun (WGS) entry which is preliminary data.</text>
</comment>
<gene>
    <name evidence="3" type="ORF">HPB52_022945</name>
</gene>
<feature type="compositionally biased region" description="Low complexity" evidence="1">
    <location>
        <begin position="20"/>
        <end position="35"/>
    </location>
</feature>
<sequence>MVGRLLAAIARFSRPGEVTARAPPFEAAPERSPASDAATQRPETAPAAPAKTLPRMPADTIHIVGRPKTPVDLIKLPPWQLYEALLKAASLPDQPPASCDKLRVHPTNNTFTISVPDSVRAQAYLRITSLQIRDRTIKFHVHAPLPDDAFCGIMFNAYDSFTDDEILKDMQQRNPSMPVVGGRRMGRTNHVLVTMLGKCLPRSIFYHGVYFRLHPFYPRVEACFDCCKVGRQSLPPSKTQPLLSLWPGPPADTQQAHPIQHHAEASTQPGATTAAAVDPPQHSLTVTGAVAPASRPATAAGTDQPLQIPHPSLVPIEPLQLVLVAAALLAEFIPRIVTVLVHARSQEARLGPRTPRVAESVANVVTRYTEAKLDRTLVQPPATAPQPMEATAVPAAIAARDIDGSHDPNTKFEARFNTLQQAIAETNSSLKALKSYTEANNTSLNTLKNYTEATTAEINARLERRQHGPQTHNGLIMARPTLTVWQCNCRGYRRKRSHLQQLVQKRQADPQATEPAPDVIALQETSTTTSLPGYAAYHQLGSHASPCTSTLVHNSLTAVQHEKPQTFSARSSPREKAADFSHLFSATIALVGHAQLLLLGDFNARNSDWGYQPPTRIGNNVCRDISPDLTLCKNVTRATWDNTGILAGSEHNMLEITIETRLSNGRYSASCVKSPDTITDINVWITSLQRHVQATTREVETIADLPRTDSRLLHMWDAHAGLLRRQMSFKITWHLLRYLLDPCSPKLSAKKQLQRLLHRYPGTDAELLDELALRYVSLASPDAPPEKLPPCSGKANP</sequence>
<dbReference type="Proteomes" id="UP000821837">
    <property type="component" value="Chromosome 6"/>
</dbReference>
<dbReference type="InterPro" id="IPR005135">
    <property type="entry name" value="Endo/exonuclease/phosphatase"/>
</dbReference>
<evidence type="ECO:0000259" key="2">
    <source>
        <dbReference type="Pfam" id="PF03372"/>
    </source>
</evidence>
<evidence type="ECO:0000313" key="3">
    <source>
        <dbReference type="EMBL" id="KAH7948455.1"/>
    </source>
</evidence>
<name>A0A9D4PQ19_RHISA</name>
<organism evidence="3 4">
    <name type="scientific">Rhipicephalus sanguineus</name>
    <name type="common">Brown dog tick</name>
    <name type="synonym">Ixodes sanguineus</name>
    <dbReference type="NCBI Taxonomy" id="34632"/>
    <lineage>
        <taxon>Eukaryota</taxon>
        <taxon>Metazoa</taxon>
        <taxon>Ecdysozoa</taxon>
        <taxon>Arthropoda</taxon>
        <taxon>Chelicerata</taxon>
        <taxon>Arachnida</taxon>
        <taxon>Acari</taxon>
        <taxon>Parasitiformes</taxon>
        <taxon>Ixodida</taxon>
        <taxon>Ixodoidea</taxon>
        <taxon>Ixodidae</taxon>
        <taxon>Rhipicephalinae</taxon>
        <taxon>Rhipicephalus</taxon>
        <taxon>Rhipicephalus</taxon>
    </lineage>
</organism>
<protein>
    <recommendedName>
        <fullName evidence="2">Endonuclease/exonuclease/phosphatase domain-containing protein</fullName>
    </recommendedName>
</protein>